<dbReference type="Proteomes" id="UP001152755">
    <property type="component" value="Unassembled WGS sequence"/>
</dbReference>
<proteinExistence type="predicted"/>
<organism evidence="2 3">
    <name type="scientific">Speluncibacter jeojiensis</name>
    <dbReference type="NCBI Taxonomy" id="2710754"/>
    <lineage>
        <taxon>Bacteria</taxon>
        <taxon>Bacillati</taxon>
        <taxon>Actinomycetota</taxon>
        <taxon>Actinomycetes</taxon>
        <taxon>Mycobacteriales</taxon>
        <taxon>Speluncibacteraceae</taxon>
        <taxon>Speluncibacter</taxon>
    </lineage>
</organism>
<keyword evidence="1" id="KW-0732">Signal</keyword>
<name>A0A9X4LWV2_9ACTN</name>
<accession>A0A9X4LWV2</accession>
<keyword evidence="3" id="KW-1185">Reference proteome</keyword>
<evidence type="ECO:0000313" key="2">
    <source>
        <dbReference type="EMBL" id="MDG3013674.1"/>
    </source>
</evidence>
<comment type="caution">
    <text evidence="2">The sequence shown here is derived from an EMBL/GenBank/DDBJ whole genome shotgun (WGS) entry which is preliminary data.</text>
</comment>
<evidence type="ECO:0000256" key="1">
    <source>
        <dbReference type="SAM" id="SignalP"/>
    </source>
</evidence>
<sequence length="124" mass="12424">MIKSGARVLAVGAAAFALMVPAAGIADAGPNFRAPARTLKVVAVSVGGMTYAAVTNAVAGYVCRSWPEGPYVGATDEFGQVIVSPLGAAVVVLPGSRTREVGFTCGPQHGPFTDTGDAQVFVGS</sequence>
<dbReference type="RefSeq" id="WP_277832537.1">
    <property type="nucleotide sequence ID" value="NZ_JAAIVF010000003.1"/>
</dbReference>
<reference evidence="2" key="1">
    <citation type="submission" date="2022-08" db="EMBL/GenBank/DDBJ databases">
        <title>Genome analysis of Corynebacteriales strain.</title>
        <authorList>
            <person name="Lee S.D."/>
        </authorList>
    </citation>
    <scope>NUCLEOTIDE SEQUENCE</scope>
    <source>
        <strain evidence="2">D3-21</strain>
    </source>
</reference>
<feature type="signal peptide" evidence="1">
    <location>
        <begin position="1"/>
        <end position="28"/>
    </location>
</feature>
<dbReference type="AlphaFoldDB" id="A0A9X4LWV2"/>
<gene>
    <name evidence="2" type="ORF">NVS88_03775</name>
</gene>
<dbReference type="EMBL" id="JANRHA010000002">
    <property type="protein sequence ID" value="MDG3013674.1"/>
    <property type="molecule type" value="Genomic_DNA"/>
</dbReference>
<evidence type="ECO:0000313" key="3">
    <source>
        <dbReference type="Proteomes" id="UP001152755"/>
    </source>
</evidence>
<protein>
    <submittedName>
        <fullName evidence="2">Uncharacterized protein</fullName>
    </submittedName>
</protein>
<feature type="chain" id="PRO_5040760667" evidence="1">
    <location>
        <begin position="29"/>
        <end position="124"/>
    </location>
</feature>